<dbReference type="EMBL" id="JACIJH010000005">
    <property type="protein sequence ID" value="MBB5706682.1"/>
    <property type="molecule type" value="Genomic_DNA"/>
</dbReference>
<dbReference type="RefSeq" id="WP_184097803.1">
    <property type="nucleotide sequence ID" value="NZ_JACIJH010000005.1"/>
</dbReference>
<evidence type="ECO:0000256" key="2">
    <source>
        <dbReference type="SAM" id="MobiDB-lite"/>
    </source>
</evidence>
<feature type="region of interest" description="Disordered" evidence="2">
    <location>
        <begin position="1"/>
        <end position="22"/>
    </location>
</feature>
<sequence length="219" mass="23391">MAIPAHLESSPPSESRRGPPRRRIRLPSHAKDADIDANVMIHNISATGLLVETDLALGIGDRIEIGLPHAGATAIEVIWASGRLYGCRFGRPITPATLSAAQLRGAIGSELAEPAESPAGEESFGARLQRLRSERGITQAELATELGVSEPSISAWETDKARPKVGRVDSLAQLLGVSTRELLGDEDRTKLQDLVADAKVRIAEAAGARPDQVKIIIEY</sequence>
<keyword evidence="5" id="KW-1185">Reference proteome</keyword>
<dbReference type="Pfam" id="PF13560">
    <property type="entry name" value="HTH_31"/>
    <property type="match status" value="1"/>
</dbReference>
<dbReference type="PANTHER" id="PTHR46558">
    <property type="entry name" value="TRACRIPTIONAL REGULATORY PROTEIN-RELATED-RELATED"/>
    <property type="match status" value="1"/>
</dbReference>
<dbReference type="SUPFAM" id="SSF47413">
    <property type="entry name" value="lambda repressor-like DNA-binding domains"/>
    <property type="match status" value="1"/>
</dbReference>
<feature type="domain" description="HTH cro/C1-type" evidence="3">
    <location>
        <begin position="128"/>
        <end position="182"/>
    </location>
</feature>
<accession>A0A7W9B5L5</accession>
<gene>
    <name evidence="4" type="ORF">FHR21_002039</name>
</gene>
<comment type="caution">
    <text evidence="4">The sequence shown here is derived from an EMBL/GenBank/DDBJ whole genome shotgun (WGS) entry which is preliminary data.</text>
</comment>
<dbReference type="SMART" id="SM00530">
    <property type="entry name" value="HTH_XRE"/>
    <property type="match status" value="1"/>
</dbReference>
<protein>
    <submittedName>
        <fullName evidence="4">Transcriptional regulator with XRE-family HTH domain</fullName>
    </submittedName>
</protein>
<proteinExistence type="predicted"/>
<dbReference type="InterPro" id="IPR001387">
    <property type="entry name" value="Cro/C1-type_HTH"/>
</dbReference>
<dbReference type="PROSITE" id="PS50943">
    <property type="entry name" value="HTH_CROC1"/>
    <property type="match status" value="1"/>
</dbReference>
<keyword evidence="1" id="KW-0238">DNA-binding</keyword>
<evidence type="ECO:0000259" key="3">
    <source>
        <dbReference type="PROSITE" id="PS50943"/>
    </source>
</evidence>
<dbReference type="Proteomes" id="UP000537161">
    <property type="component" value="Unassembled WGS sequence"/>
</dbReference>
<dbReference type="GO" id="GO:0003677">
    <property type="term" value="F:DNA binding"/>
    <property type="evidence" value="ECO:0007669"/>
    <property type="project" value="UniProtKB-KW"/>
</dbReference>
<evidence type="ECO:0000256" key="1">
    <source>
        <dbReference type="ARBA" id="ARBA00023125"/>
    </source>
</evidence>
<dbReference type="InterPro" id="IPR009875">
    <property type="entry name" value="PilZ_domain"/>
</dbReference>
<dbReference type="Gene3D" id="1.10.260.40">
    <property type="entry name" value="lambda repressor-like DNA-binding domains"/>
    <property type="match status" value="1"/>
</dbReference>
<dbReference type="CDD" id="cd00093">
    <property type="entry name" value="HTH_XRE"/>
    <property type="match status" value="1"/>
</dbReference>
<dbReference type="InterPro" id="IPR010982">
    <property type="entry name" value="Lambda_DNA-bd_dom_sf"/>
</dbReference>
<dbReference type="Gene3D" id="2.40.10.220">
    <property type="entry name" value="predicted glycosyltransferase like domains"/>
    <property type="match status" value="1"/>
</dbReference>
<evidence type="ECO:0000313" key="4">
    <source>
        <dbReference type="EMBL" id="MBB5706682.1"/>
    </source>
</evidence>
<organism evidence="4 5">
    <name type="scientific">Sphingopyxis panaciterrulae</name>
    <dbReference type="NCBI Taxonomy" id="462372"/>
    <lineage>
        <taxon>Bacteria</taxon>
        <taxon>Pseudomonadati</taxon>
        <taxon>Pseudomonadota</taxon>
        <taxon>Alphaproteobacteria</taxon>
        <taxon>Sphingomonadales</taxon>
        <taxon>Sphingomonadaceae</taxon>
        <taxon>Sphingopyxis</taxon>
    </lineage>
</organism>
<dbReference type="SUPFAM" id="SSF141371">
    <property type="entry name" value="PilZ domain-like"/>
    <property type="match status" value="1"/>
</dbReference>
<dbReference type="PANTHER" id="PTHR46558:SF11">
    <property type="entry name" value="HTH-TYPE TRANSCRIPTIONAL REGULATOR XRE"/>
    <property type="match status" value="1"/>
</dbReference>
<evidence type="ECO:0000313" key="5">
    <source>
        <dbReference type="Proteomes" id="UP000537161"/>
    </source>
</evidence>
<name>A0A7W9B5L5_9SPHN</name>
<dbReference type="AlphaFoldDB" id="A0A7W9B5L5"/>
<dbReference type="Pfam" id="PF07238">
    <property type="entry name" value="PilZ"/>
    <property type="match status" value="1"/>
</dbReference>
<dbReference type="GO" id="GO:0035438">
    <property type="term" value="F:cyclic-di-GMP binding"/>
    <property type="evidence" value="ECO:0007669"/>
    <property type="project" value="InterPro"/>
</dbReference>
<reference evidence="4 5" key="1">
    <citation type="submission" date="2020-08" db="EMBL/GenBank/DDBJ databases">
        <title>Genomic Encyclopedia of Type Strains, Phase IV (KMG-IV): sequencing the most valuable type-strain genomes for metagenomic binning, comparative biology and taxonomic classification.</title>
        <authorList>
            <person name="Goeker M."/>
        </authorList>
    </citation>
    <scope>NUCLEOTIDE SEQUENCE [LARGE SCALE GENOMIC DNA]</scope>
    <source>
        <strain evidence="4 5">DSM 27163</strain>
    </source>
</reference>